<evidence type="ECO:0000313" key="4">
    <source>
        <dbReference type="EnsemblPlants" id="Kaladp0271s0002.1.v1.1"/>
    </source>
</evidence>
<dbReference type="InterPro" id="IPR050253">
    <property type="entry name" value="Seed_Storage-Functional"/>
</dbReference>
<dbReference type="EnsemblPlants" id="Kaladp0271s0002.1.v1.1">
    <property type="protein sequence ID" value="Kaladp0271s0002.1.v1.1"/>
    <property type="gene ID" value="Kaladp0271s0002.v1.1"/>
</dbReference>
<proteinExistence type="predicted"/>
<name>A0A7N1A829_KALFE</name>
<feature type="region of interest" description="Disordered" evidence="1">
    <location>
        <begin position="326"/>
        <end position="388"/>
    </location>
</feature>
<dbReference type="Pfam" id="PF00190">
    <property type="entry name" value="Cupin_1"/>
    <property type="match status" value="1"/>
</dbReference>
<sequence length="388" mass="43051">MAPSVSLGLCVLLVLAHGCLGYSGFQPFQSQGLWSGSIWQGQQRHRPLRSQNECNLDNINVAEPINRIKAEGGTIEYFSNNDQQFQCAGINAVRHVIEPQGLLLPSFSNAPQISYIIQGRGVLGAVFTGCEESYQSGTSQGSSRWSRRGESQRGQGQGQTGRSNDQHQKIRNFRQGDIIALPAGVSHWIYNDGQTPIVAITIFDTSNDANQLDQSIRKFFLAGSSQSQQGRGQRGRQEGPRGPWKGRGEQSENWQSIFSGLDEELLSDVFNVNQEVIRSLRGQKEQRGSIILVREPLEFLTPEREEQEYSRGRSQHGGKWMDDANKRAAGAEIRSELTQRAVHHKRQQQDPDGERAGPEGVRRTSAGGAAPDRAPELCHPKAGRRRRS</sequence>
<feature type="signal peptide" evidence="2">
    <location>
        <begin position="1"/>
        <end position="21"/>
    </location>
</feature>
<organism evidence="4 5">
    <name type="scientific">Kalanchoe fedtschenkoi</name>
    <name type="common">Lavender scallops</name>
    <name type="synonym">South American air plant</name>
    <dbReference type="NCBI Taxonomy" id="63787"/>
    <lineage>
        <taxon>Eukaryota</taxon>
        <taxon>Viridiplantae</taxon>
        <taxon>Streptophyta</taxon>
        <taxon>Embryophyta</taxon>
        <taxon>Tracheophyta</taxon>
        <taxon>Spermatophyta</taxon>
        <taxon>Magnoliopsida</taxon>
        <taxon>eudicotyledons</taxon>
        <taxon>Gunneridae</taxon>
        <taxon>Pentapetalae</taxon>
        <taxon>Saxifragales</taxon>
        <taxon>Crassulaceae</taxon>
        <taxon>Kalanchoe</taxon>
    </lineage>
</organism>
<feature type="compositionally biased region" description="Basic and acidic residues" evidence="1">
    <location>
        <begin position="347"/>
        <end position="362"/>
    </location>
</feature>
<dbReference type="SUPFAM" id="SSF51182">
    <property type="entry name" value="RmlC-like cupins"/>
    <property type="match status" value="1"/>
</dbReference>
<reference evidence="4" key="1">
    <citation type="submission" date="2021-01" db="UniProtKB">
        <authorList>
            <consortium name="EnsemblPlants"/>
        </authorList>
    </citation>
    <scope>IDENTIFICATION</scope>
</reference>
<feature type="domain" description="Cupin type-1" evidence="3">
    <location>
        <begin position="59"/>
        <end position="278"/>
    </location>
</feature>
<evidence type="ECO:0000259" key="3">
    <source>
        <dbReference type="SMART" id="SM00835"/>
    </source>
</evidence>
<dbReference type="SMART" id="SM00835">
    <property type="entry name" value="Cupin_1"/>
    <property type="match status" value="1"/>
</dbReference>
<keyword evidence="2" id="KW-0732">Signal</keyword>
<feature type="compositionally biased region" description="Low complexity" evidence="1">
    <location>
        <begin position="135"/>
        <end position="144"/>
    </location>
</feature>
<accession>A0A7N1A829</accession>
<dbReference type="Proteomes" id="UP000594263">
    <property type="component" value="Unplaced"/>
</dbReference>
<keyword evidence="5" id="KW-1185">Reference proteome</keyword>
<dbReference type="Gene3D" id="2.60.120.10">
    <property type="entry name" value="Jelly Rolls"/>
    <property type="match status" value="1"/>
</dbReference>
<dbReference type="PANTHER" id="PTHR31189">
    <property type="entry name" value="OS03G0336100 PROTEIN-RELATED"/>
    <property type="match status" value="1"/>
</dbReference>
<evidence type="ECO:0000256" key="2">
    <source>
        <dbReference type="SAM" id="SignalP"/>
    </source>
</evidence>
<feature type="chain" id="PRO_5029632336" description="Cupin type-1 domain-containing protein" evidence="2">
    <location>
        <begin position="22"/>
        <end position="388"/>
    </location>
</feature>
<dbReference type="CDD" id="cd02242">
    <property type="entry name" value="cupin_11S_legumin_N"/>
    <property type="match status" value="1"/>
</dbReference>
<dbReference type="InterPro" id="IPR011051">
    <property type="entry name" value="RmlC_Cupin_sf"/>
</dbReference>
<dbReference type="InterPro" id="IPR006045">
    <property type="entry name" value="Cupin_1"/>
</dbReference>
<dbReference type="Gramene" id="Kaladp0271s0002.1.v1.1">
    <property type="protein sequence ID" value="Kaladp0271s0002.1.v1.1"/>
    <property type="gene ID" value="Kaladp0271s0002.v1.1"/>
</dbReference>
<dbReference type="OMA" id="DEAVCLM"/>
<feature type="region of interest" description="Disordered" evidence="1">
    <location>
        <begin position="223"/>
        <end position="251"/>
    </location>
</feature>
<evidence type="ECO:0000313" key="5">
    <source>
        <dbReference type="Proteomes" id="UP000594263"/>
    </source>
</evidence>
<protein>
    <recommendedName>
        <fullName evidence="3">Cupin type-1 domain-containing protein</fullName>
    </recommendedName>
</protein>
<dbReference type="PANTHER" id="PTHR31189:SF76">
    <property type="entry name" value="11S GLOBULIN SUBUNIT BETA-LIKE"/>
    <property type="match status" value="1"/>
</dbReference>
<dbReference type="InterPro" id="IPR014710">
    <property type="entry name" value="RmlC-like_jellyroll"/>
</dbReference>
<dbReference type="AlphaFoldDB" id="A0A7N1A829"/>
<feature type="region of interest" description="Disordered" evidence="1">
    <location>
        <begin position="134"/>
        <end position="167"/>
    </location>
</feature>
<evidence type="ECO:0000256" key="1">
    <source>
        <dbReference type="SAM" id="MobiDB-lite"/>
    </source>
</evidence>